<dbReference type="InterPro" id="IPR036047">
    <property type="entry name" value="F-box-like_dom_sf"/>
</dbReference>
<dbReference type="Pfam" id="PF07734">
    <property type="entry name" value="FBA_1"/>
    <property type="match status" value="1"/>
</dbReference>
<dbReference type="GO" id="GO:0008270">
    <property type="term" value="F:zinc ion binding"/>
    <property type="evidence" value="ECO:0007669"/>
    <property type="project" value="InterPro"/>
</dbReference>
<dbReference type="AlphaFoldDB" id="A0A178VAQ4"/>
<dbReference type="ExpressionAtlas" id="A0A178VAQ4">
    <property type="expression patterns" value="baseline and differential"/>
</dbReference>
<dbReference type="PANTHER" id="PTHR47926">
    <property type="entry name" value="PENTATRICOPEPTIDE REPEAT-CONTAINING PROTEIN"/>
    <property type="match status" value="1"/>
</dbReference>
<dbReference type="InterPro" id="IPR002885">
    <property type="entry name" value="PPR_rpt"/>
</dbReference>
<dbReference type="PROSITE" id="PS50181">
    <property type="entry name" value="FBOX"/>
    <property type="match status" value="1"/>
</dbReference>
<dbReference type="SMART" id="SM00256">
    <property type="entry name" value="FBOX"/>
    <property type="match status" value="1"/>
</dbReference>
<comment type="caution">
    <text evidence="5">The sequence shown here is derived from an EMBL/GenBank/DDBJ whole genome shotgun (WGS) entry which is preliminary data.</text>
</comment>
<evidence type="ECO:0000313" key="5">
    <source>
        <dbReference type="EMBL" id="OAP02748.1"/>
    </source>
</evidence>
<dbReference type="InterPro" id="IPR046849">
    <property type="entry name" value="E2_motif"/>
</dbReference>
<dbReference type="FunFam" id="1.25.40.10:FF:000436">
    <property type="entry name" value="Pentatricopeptide repeat-containing protein At5g39350 family"/>
    <property type="match status" value="1"/>
</dbReference>
<evidence type="ECO:0000256" key="3">
    <source>
        <dbReference type="PROSITE-ProRule" id="PRU00708"/>
    </source>
</evidence>
<accession>A0A178VAQ4</accession>
<dbReference type="Pfam" id="PF20430">
    <property type="entry name" value="Eplus_motif"/>
    <property type="match status" value="1"/>
</dbReference>
<dbReference type="Proteomes" id="UP000078284">
    <property type="component" value="Chromosome 3"/>
</dbReference>
<proteinExistence type="inferred from homology"/>
<organism evidence="5 6">
    <name type="scientific">Arabidopsis thaliana</name>
    <name type="common">Mouse-ear cress</name>
    <dbReference type="NCBI Taxonomy" id="3702"/>
    <lineage>
        <taxon>Eukaryota</taxon>
        <taxon>Viridiplantae</taxon>
        <taxon>Streptophyta</taxon>
        <taxon>Embryophyta</taxon>
        <taxon>Tracheophyta</taxon>
        <taxon>Spermatophyta</taxon>
        <taxon>Magnoliopsida</taxon>
        <taxon>eudicotyledons</taxon>
        <taxon>Gunneridae</taxon>
        <taxon>Pentapetalae</taxon>
        <taxon>rosids</taxon>
        <taxon>malvids</taxon>
        <taxon>Brassicales</taxon>
        <taxon>Brassicaceae</taxon>
        <taxon>Camelineae</taxon>
        <taxon>Arabidopsis</taxon>
    </lineage>
</organism>
<keyword evidence="2" id="KW-0677">Repeat</keyword>
<dbReference type="Pfam" id="PF01535">
    <property type="entry name" value="PPR"/>
    <property type="match status" value="5"/>
</dbReference>
<evidence type="ECO:0000256" key="1">
    <source>
        <dbReference type="ARBA" id="ARBA00006643"/>
    </source>
</evidence>
<feature type="repeat" description="PPR" evidence="3">
    <location>
        <begin position="496"/>
        <end position="530"/>
    </location>
</feature>
<dbReference type="InterPro" id="IPR046960">
    <property type="entry name" value="PPR_At4g14850-like_plant"/>
</dbReference>
<evidence type="ECO:0000313" key="6">
    <source>
        <dbReference type="Proteomes" id="UP000078284"/>
    </source>
</evidence>
<dbReference type="Pfam" id="PF14432">
    <property type="entry name" value="DYW_deaminase"/>
    <property type="match status" value="1"/>
</dbReference>
<dbReference type="CDD" id="cd22157">
    <property type="entry name" value="F-box_AtFBW1-like"/>
    <property type="match status" value="1"/>
</dbReference>
<dbReference type="PROSITE" id="PS51375">
    <property type="entry name" value="PPR"/>
    <property type="match status" value="5"/>
</dbReference>
<dbReference type="NCBIfam" id="TIGR00756">
    <property type="entry name" value="PPR"/>
    <property type="match status" value="7"/>
</dbReference>
<feature type="repeat" description="PPR" evidence="3">
    <location>
        <begin position="426"/>
        <end position="460"/>
    </location>
</feature>
<sequence length="1170" mass="132266">MMSNLPLDLVEEILSRVPATSLKRLRSTCRQWNALLKDRRFTEKHFRKAPKESLVLMLKEISVNLNVTPPSIEFKDALGLKDSHSNSEQVDIVQVLHCDGLLLCTTKDNRHVVWNPCLGETHWIQFKVDYGRVYSSFALGYIQNNESCRSYKILWRWKSNDYKSSPRQRGFEIYEFISDKWRVIDDVNHDSLVNHNYLGRCCRVSLKGNTYWLVDDVEDNSRSLLMFDFKTERFKRLCLPHFENVGHMVLSFVREEQLSVLYWSRTTPKMEIWITNNIDTDATLLWRLHLDTRFNCVRIFSSLYFEEEKKVVLCCNVNDDKISKNMPTMAMLGNVLHLSPMVLATTTTTKPSLLNQSKCTKATPSSLKNCKTIDELKMFHRSLTKQGLDNDVSTITKLVARSCELGTRESLSFAKEVFENSESYGTCFMYNSLIRGYASSGLCNEAILLFLRMMNSGISPDKYTFPFGLSACAKSRAKGNGIQIHGLIVKMGYAKDLFVQNSLVHFYAECGELDSARKVFDEMSERNVVSWTSMICGYARRDFAKDAVDLFFRMVRDEEVTPNSVTMVCVISACAKLEDLETGEKVYAFIRNSGIEVNDLMVSALVDMYMKCNAIDVAKRLFDEYGASNLDLCNSMASNYVRQGLTREALGVFNLMMDSGVRPDRISMLSAISSCSQLRNILWGKSCHGYVLRNGFESWDNICNALIDMYMKCHRQDTAFRIFDRMSNKTVVTWNSIVAGYVENGEVDAAWETFETMPEKNIVSWNTIISGLVQGSLFEEAIEVFCSMQSQEGVNADGVTMMSIASACGHLGTLDLAKWIYYYIEKNGIQLDVRLGTTLVDMFSRCGDPESAMSIFNSLTNRDVSAWTAAIGAMAMAGNAERAIELFDDMIEQGLKPDGVAFVGALTACSHGGLVQQGKEIFYSMLKLHGVSPEDVHYGCMVDLLGRAGLLEEAVQLIEDMPMEPNDVIWNSLLAACRVQGNVEMAAYAAEKIQVLAPERTGSYVLLSNVYASAGRWNDMAKVRLSMKEKGLRKPPGTSSIQIRGKTHEFTSGDESHPEMPNIEAMLDEVSQRASHLGHVPDLSNVLMDVDEKEKIFMLSRHSEKLAMAYGLISSNKGTTIRIVKNLRVCSDCHSFAKFASKVYNREIILRDNNRFHYIRQGKCSCGDFW</sequence>
<dbReference type="Pfam" id="PF00646">
    <property type="entry name" value="F-box"/>
    <property type="match status" value="1"/>
</dbReference>
<dbReference type="SUPFAM" id="SSF48452">
    <property type="entry name" value="TPR-like"/>
    <property type="match status" value="1"/>
</dbReference>
<dbReference type="Gene3D" id="1.20.1280.50">
    <property type="match status" value="1"/>
</dbReference>
<dbReference type="Gene3D" id="1.25.40.10">
    <property type="entry name" value="Tetratricopeptide repeat domain"/>
    <property type="match status" value="5"/>
</dbReference>
<dbReference type="FunFam" id="1.25.40.10:FF:000557">
    <property type="entry name" value="Pentatricopeptide repeat-containing protein, chloroplastic"/>
    <property type="match status" value="1"/>
</dbReference>
<feature type="repeat" description="PPR" evidence="3">
    <location>
        <begin position="863"/>
        <end position="897"/>
    </location>
</feature>
<dbReference type="InterPro" id="IPR032867">
    <property type="entry name" value="DYW_dom"/>
</dbReference>
<dbReference type="EMBL" id="LUHQ01000003">
    <property type="protein sequence ID" value="OAP02748.1"/>
    <property type="molecule type" value="Genomic_DNA"/>
</dbReference>
<dbReference type="GO" id="GO:0003729">
    <property type="term" value="F:mRNA binding"/>
    <property type="evidence" value="ECO:0007669"/>
    <property type="project" value="UniProtKB-ARBA"/>
</dbReference>
<reference evidence="6" key="1">
    <citation type="journal article" date="2016" name="Proc. Natl. Acad. Sci. U.S.A.">
        <title>Chromosome-level assembly of Arabidopsis thaliana Ler reveals the extent of translocation and inversion polymorphisms.</title>
        <authorList>
            <person name="Zapata L."/>
            <person name="Ding J."/>
            <person name="Willing E.M."/>
            <person name="Hartwig B."/>
            <person name="Bezdan D."/>
            <person name="Jiao W.B."/>
            <person name="Patel V."/>
            <person name="Velikkakam James G."/>
            <person name="Koornneef M."/>
            <person name="Ossowski S."/>
            <person name="Schneeberger K."/>
        </authorList>
    </citation>
    <scope>NUCLEOTIDE SEQUENCE [LARGE SCALE GENOMIC DNA]</scope>
    <source>
        <strain evidence="6">cv. Landsberg erecta</strain>
    </source>
</reference>
<dbReference type="InterPro" id="IPR006527">
    <property type="entry name" value="F-box-assoc_dom_typ1"/>
</dbReference>
<dbReference type="FunFam" id="1.25.40.10:FF:001238">
    <property type="entry name" value="Pentatricopeptide repeat-containing protein At3g22690"/>
    <property type="match status" value="1"/>
</dbReference>
<dbReference type="Pfam" id="PF13041">
    <property type="entry name" value="PPR_2"/>
    <property type="match status" value="3"/>
</dbReference>
<name>A0A178VAQ4_ARATH</name>
<dbReference type="InterPro" id="IPR011990">
    <property type="entry name" value="TPR-like_helical_dom_sf"/>
</dbReference>
<dbReference type="InterPro" id="IPR046848">
    <property type="entry name" value="E_motif"/>
</dbReference>
<feature type="repeat" description="PPR" evidence="3">
    <location>
        <begin position="629"/>
        <end position="663"/>
    </location>
</feature>
<protein>
    <recommendedName>
        <fullName evidence="4">F-box domain-containing protein</fullName>
    </recommendedName>
</protein>
<evidence type="ECO:0000256" key="2">
    <source>
        <dbReference type="ARBA" id="ARBA00022737"/>
    </source>
</evidence>
<gene>
    <name evidence="5" type="ordered locus">AXX17_At3g24460</name>
</gene>
<dbReference type="PANTHER" id="PTHR47926:SF436">
    <property type="entry name" value="PENTATRICOPEPTIDE REPEAT-CONTAINING PROTEIN ELI1, CHLOROPLASTIC-LIKE ISOFORM X2"/>
    <property type="match status" value="1"/>
</dbReference>
<dbReference type="InterPro" id="IPR017451">
    <property type="entry name" value="F-box-assoc_interact_dom"/>
</dbReference>
<evidence type="ECO:0000259" key="4">
    <source>
        <dbReference type="PROSITE" id="PS50181"/>
    </source>
</evidence>
<feature type="repeat" description="PPR" evidence="3">
    <location>
        <begin position="730"/>
        <end position="764"/>
    </location>
</feature>
<dbReference type="InterPro" id="IPR001810">
    <property type="entry name" value="F-box_dom"/>
</dbReference>
<dbReference type="FunFam" id="1.25.40.10:FF:000690">
    <property type="entry name" value="Pentatricopeptide repeat-containing protein"/>
    <property type="match status" value="1"/>
</dbReference>
<dbReference type="FunFam" id="1.25.40.10:FF:000954">
    <property type="entry name" value="LOW protein: PPR containing-like protein"/>
    <property type="match status" value="1"/>
</dbReference>
<dbReference type="GO" id="GO:0009451">
    <property type="term" value="P:RNA modification"/>
    <property type="evidence" value="ECO:0007669"/>
    <property type="project" value="InterPro"/>
</dbReference>
<comment type="similarity">
    <text evidence="1">Belongs to the PPR family. PCMP-H subfamily.</text>
</comment>
<dbReference type="NCBIfam" id="TIGR01640">
    <property type="entry name" value="F_box_assoc_1"/>
    <property type="match status" value="1"/>
</dbReference>
<dbReference type="Pfam" id="PF20431">
    <property type="entry name" value="E_motif"/>
    <property type="match status" value="1"/>
</dbReference>
<feature type="domain" description="F-box" evidence="4">
    <location>
        <begin position="1"/>
        <end position="49"/>
    </location>
</feature>
<dbReference type="SUPFAM" id="SSF81383">
    <property type="entry name" value="F-box domain"/>
    <property type="match status" value="1"/>
</dbReference>